<evidence type="ECO:0000313" key="3">
    <source>
        <dbReference type="Proteomes" id="UP000178558"/>
    </source>
</evidence>
<feature type="domain" description="ISXO2-like transposase" evidence="1">
    <location>
        <begin position="128"/>
        <end position="269"/>
    </location>
</feature>
<evidence type="ECO:0000259" key="1">
    <source>
        <dbReference type="SMART" id="SM01126"/>
    </source>
</evidence>
<sequence>MKDNTNLFDFYTRFSNEQACINYLEKVRWGDTRTCPHCNSTKTYRYADGRLFKCGECRKQFTVRLGTIFGESKVPLQKWFLVIYLATSLKKGISSIQVHKYAGVTQKTAWFMLQRIRSAIENDTSPLQLENAVEVDETYVGGKRRGSKRGRGGEHKGAVVGIAQRQGAVRAEATKNTKRKIVSKLIRENVKIGTTVYTDEYPVYNNLSAQGYLHEACNHSQKKYVNGNAHTNTIEGFWSHLKRGIDGVYHHVSKKHLNKYVKEYEYRYNTRALSDFDRFTLWFNSAHYNLSYARLIS</sequence>
<dbReference type="Pfam" id="PF12760">
    <property type="entry name" value="Zn_ribbon_IS1595"/>
    <property type="match status" value="1"/>
</dbReference>
<dbReference type="SMART" id="SM01126">
    <property type="entry name" value="DDE_Tnp_IS1595"/>
    <property type="match status" value="1"/>
</dbReference>
<dbReference type="PANTHER" id="PTHR47163:SF2">
    <property type="entry name" value="SI:DKEY-17M8.2"/>
    <property type="match status" value="1"/>
</dbReference>
<dbReference type="InterPro" id="IPR024445">
    <property type="entry name" value="Tnp_ISXO2-like"/>
</dbReference>
<name>A0A1F7J634_9BACT</name>
<protein>
    <recommendedName>
        <fullName evidence="1">ISXO2-like transposase domain-containing protein</fullName>
    </recommendedName>
</protein>
<dbReference type="EMBL" id="MGAQ01000006">
    <property type="protein sequence ID" value="OGK51081.1"/>
    <property type="molecule type" value="Genomic_DNA"/>
</dbReference>
<gene>
    <name evidence="2" type="ORF">A3B50_02860</name>
</gene>
<accession>A0A1F7J634</accession>
<dbReference type="NCBIfam" id="NF033547">
    <property type="entry name" value="transpos_IS1595"/>
    <property type="match status" value="1"/>
</dbReference>
<evidence type="ECO:0000313" key="2">
    <source>
        <dbReference type="EMBL" id="OGK51081.1"/>
    </source>
</evidence>
<dbReference type="Proteomes" id="UP000178558">
    <property type="component" value="Unassembled WGS sequence"/>
</dbReference>
<dbReference type="AlphaFoldDB" id="A0A1F7J634"/>
<dbReference type="InterPro" id="IPR024442">
    <property type="entry name" value="Transposase_Zn_ribbon"/>
</dbReference>
<dbReference type="Pfam" id="PF12762">
    <property type="entry name" value="DDE_Tnp_IS1595"/>
    <property type="match status" value="1"/>
</dbReference>
<dbReference type="PANTHER" id="PTHR47163">
    <property type="entry name" value="DDE_TNP_IS1595 DOMAIN-CONTAINING PROTEIN"/>
    <property type="match status" value="1"/>
</dbReference>
<dbReference type="InterPro" id="IPR053164">
    <property type="entry name" value="IS1016-like_transposase"/>
</dbReference>
<comment type="caution">
    <text evidence="2">The sequence shown here is derived from an EMBL/GenBank/DDBJ whole genome shotgun (WGS) entry which is preliminary data.</text>
</comment>
<reference evidence="2 3" key="1">
    <citation type="journal article" date="2016" name="Nat. Commun.">
        <title>Thousands of microbial genomes shed light on interconnected biogeochemical processes in an aquifer system.</title>
        <authorList>
            <person name="Anantharaman K."/>
            <person name="Brown C.T."/>
            <person name="Hug L.A."/>
            <person name="Sharon I."/>
            <person name="Castelle C.J."/>
            <person name="Probst A.J."/>
            <person name="Thomas B.C."/>
            <person name="Singh A."/>
            <person name="Wilkins M.J."/>
            <person name="Karaoz U."/>
            <person name="Brodie E.L."/>
            <person name="Williams K.H."/>
            <person name="Hubbard S.S."/>
            <person name="Banfield J.F."/>
        </authorList>
    </citation>
    <scope>NUCLEOTIDE SEQUENCE [LARGE SCALE GENOMIC DNA]</scope>
</reference>
<proteinExistence type="predicted"/>
<organism evidence="2 3">
    <name type="scientific">Candidatus Roizmanbacteria bacterium RIFCSPLOWO2_01_FULL_40_42</name>
    <dbReference type="NCBI Taxonomy" id="1802066"/>
    <lineage>
        <taxon>Bacteria</taxon>
        <taxon>Candidatus Roizmaniibacteriota</taxon>
    </lineage>
</organism>